<keyword evidence="4 7" id="KW-0547">Nucleotide-binding</keyword>
<evidence type="ECO:0000313" key="10">
    <source>
        <dbReference type="EMBL" id="BAJ50891.1"/>
    </source>
</evidence>
<feature type="binding site" evidence="7">
    <location>
        <position position="46"/>
    </location>
    <ligand>
        <name>ATP</name>
        <dbReference type="ChEBI" id="CHEBI:30616"/>
    </ligand>
</feature>
<accession>E6N739</accession>
<keyword evidence="5 7" id="KW-0067">ATP-binding</keyword>
<name>E6N739_CALS0</name>
<dbReference type="Gene3D" id="3.40.50.261">
    <property type="entry name" value="Succinyl-CoA synthetase domains"/>
    <property type="match status" value="1"/>
</dbReference>
<dbReference type="HAMAP" id="MF_00558">
    <property type="entry name" value="Succ_CoA_beta"/>
    <property type="match status" value="1"/>
</dbReference>
<comment type="catalytic activity">
    <reaction evidence="7">
        <text>succinate + ATP + CoA = succinyl-CoA + ADP + phosphate</text>
        <dbReference type="Rhea" id="RHEA:17661"/>
        <dbReference type="ChEBI" id="CHEBI:30031"/>
        <dbReference type="ChEBI" id="CHEBI:30616"/>
        <dbReference type="ChEBI" id="CHEBI:43474"/>
        <dbReference type="ChEBI" id="CHEBI:57287"/>
        <dbReference type="ChEBI" id="CHEBI:57292"/>
        <dbReference type="ChEBI" id="CHEBI:456216"/>
        <dbReference type="EC" id="6.2.1.5"/>
    </reaction>
</comment>
<dbReference type="InterPro" id="IPR005809">
    <property type="entry name" value="Succ_CoA_ligase-like_bsu"/>
</dbReference>
<evidence type="ECO:0000256" key="2">
    <source>
        <dbReference type="ARBA" id="ARBA00022598"/>
    </source>
</evidence>
<dbReference type="InterPro" id="IPR013650">
    <property type="entry name" value="ATP-grasp_succ-CoA_synth-type"/>
</dbReference>
<evidence type="ECO:0000313" key="11">
    <source>
        <dbReference type="Proteomes" id="UP000008120"/>
    </source>
</evidence>
<keyword evidence="1 7" id="KW-0816">Tricarboxylic acid cycle</keyword>
<evidence type="ECO:0000256" key="7">
    <source>
        <dbReference type="HAMAP-Rule" id="MF_00558"/>
    </source>
</evidence>
<dbReference type="Gene3D" id="3.30.470.20">
    <property type="entry name" value="ATP-grasp fold, B domain"/>
    <property type="match status" value="1"/>
</dbReference>
<reference evidence="9 11" key="2">
    <citation type="journal article" date="2011" name="Nucleic Acids Res.">
        <title>Insights into the evolution of Archaea and eukaryotic protein modifier systems revealed by the genome of a novel archaeal group.</title>
        <authorList>
            <person name="Nunoura T."/>
            <person name="Takaki Y."/>
            <person name="Kakuta J."/>
            <person name="Nishi S."/>
            <person name="Sugahara J."/>
            <person name="Kazama H."/>
            <person name="Chee G."/>
            <person name="Hattori M."/>
            <person name="Kanai A."/>
            <person name="Atomi H."/>
            <person name="Takai K."/>
            <person name="Takami H."/>
        </authorList>
    </citation>
    <scope>NUCLEOTIDE SEQUENCE [LARGE SCALE GENOMIC DNA]</scope>
</reference>
<feature type="binding site" evidence="7">
    <location>
        <position position="95"/>
    </location>
    <ligand>
        <name>ATP</name>
        <dbReference type="ChEBI" id="CHEBI:30616"/>
    </ligand>
</feature>
<organism evidence="9 11">
    <name type="scientific">Caldiarchaeum subterraneum</name>
    <dbReference type="NCBI Taxonomy" id="311458"/>
    <lineage>
        <taxon>Archaea</taxon>
        <taxon>Nitrososphaerota</taxon>
        <taxon>Candidatus Caldarchaeales</taxon>
        <taxon>Candidatus Caldarchaeaceae</taxon>
        <taxon>Candidatus Caldarchaeum</taxon>
    </lineage>
</organism>
<dbReference type="NCBIfam" id="TIGR01016">
    <property type="entry name" value="sucCoAbeta"/>
    <property type="match status" value="1"/>
</dbReference>
<dbReference type="FunFam" id="3.40.50.261:FF:000007">
    <property type="entry name" value="Succinate--CoA ligase [ADP-forming] subunit beta"/>
    <property type="match status" value="1"/>
</dbReference>
<sequence length="374" mass="40498">MMKLYEFEGRELFRRYGIPVNNYVVVRSAEEARRAAEALGGRTVVKAQVLVAGRGKAGGVKVAENVEEAVMLAGKMLRSEIKGERVESLVVTEYTEVVKELYLGIIVDRFKRAPVVIASAEGGVEIEELARTSPGHVLKTEVNPLLGLADYQVRKIISFMKLDQKLAQQAAAILRGLYRLFVENDCELAEINPLVITPDNRLVALDSKIIVDDNALFRRGEFSRPESGTGLEAEARRLGFAAVELDGDIGIIGNGAGLTMATMDMVKLKGGSPANFLDVGGGASEDVVEKAARLLLTHPRVKVVFVNILGGITRCDEVARGLVSAYKSVGAGKKIVVRMMGTNEEEGKRILIENGIYPLDSMEEAAAKAAELAR</sequence>
<dbReference type="STRING" id="311458.CSUB_C1039"/>
<keyword evidence="6 7" id="KW-0460">Magnesium</keyword>
<feature type="domain" description="ATP-grasp" evidence="8">
    <location>
        <begin position="10"/>
        <end position="242"/>
    </location>
</feature>
<dbReference type="GO" id="GO:0042709">
    <property type="term" value="C:succinate-CoA ligase complex"/>
    <property type="evidence" value="ECO:0007669"/>
    <property type="project" value="TreeGrafter"/>
</dbReference>
<dbReference type="Gene3D" id="3.30.1490.20">
    <property type="entry name" value="ATP-grasp fold, A domain"/>
    <property type="match status" value="1"/>
</dbReference>
<evidence type="ECO:0000259" key="8">
    <source>
        <dbReference type="PROSITE" id="PS50975"/>
    </source>
</evidence>
<dbReference type="InterPro" id="IPR016102">
    <property type="entry name" value="Succinyl-CoA_synth-like"/>
</dbReference>
<dbReference type="PANTHER" id="PTHR11815">
    <property type="entry name" value="SUCCINYL-COA SYNTHETASE BETA CHAIN"/>
    <property type="match status" value="1"/>
</dbReference>
<dbReference type="EC" id="6.2.1.5" evidence="7"/>
<comment type="pathway">
    <text evidence="7">Carbohydrate metabolism; tricarboxylic acid cycle; succinate from succinyl-CoA (ligase route): step 1/1.</text>
</comment>
<comment type="similarity">
    <text evidence="7">Belongs to the succinate/malate CoA ligase beta subunit family.</text>
</comment>
<dbReference type="InterPro" id="IPR013815">
    <property type="entry name" value="ATP_grasp_subdomain_1"/>
</dbReference>
<dbReference type="Proteomes" id="UP000008120">
    <property type="component" value="Chromosome"/>
</dbReference>
<dbReference type="UniPathway" id="UPA00223">
    <property type="reaction ID" value="UER00999"/>
</dbReference>
<protein>
    <recommendedName>
        <fullName evidence="7">Succinate--CoA ligase [ADP-forming] subunit beta</fullName>
        <ecNumber evidence="7">6.2.1.5</ecNumber>
    </recommendedName>
    <alternativeName>
        <fullName evidence="7">Succinyl-CoA synthetase subunit beta</fullName>
        <shortName evidence="7">SCS-beta</shortName>
    </alternativeName>
</protein>
<comment type="cofactor">
    <cofactor evidence="7">
        <name>Mg(2+)</name>
        <dbReference type="ChEBI" id="CHEBI:18420"/>
    </cofactor>
    <text evidence="7">Binds 1 Mg(2+) ion per subunit.</text>
</comment>
<dbReference type="PROSITE" id="PS50975">
    <property type="entry name" value="ATP_GRASP"/>
    <property type="match status" value="1"/>
</dbReference>
<dbReference type="SUPFAM" id="SSF56059">
    <property type="entry name" value="Glutathione synthetase ATP-binding domain-like"/>
    <property type="match status" value="1"/>
</dbReference>
<dbReference type="GO" id="GO:0006104">
    <property type="term" value="P:succinyl-CoA metabolic process"/>
    <property type="evidence" value="ECO:0007669"/>
    <property type="project" value="TreeGrafter"/>
</dbReference>
<proteinExistence type="inferred from homology"/>
<keyword evidence="2 7" id="KW-0436">Ligase</keyword>
<dbReference type="PANTHER" id="PTHR11815:SF10">
    <property type="entry name" value="SUCCINATE--COA LIGASE [GDP-FORMING] SUBUNIT BETA, MITOCHONDRIAL"/>
    <property type="match status" value="1"/>
</dbReference>
<dbReference type="Pfam" id="PF08442">
    <property type="entry name" value="ATP-grasp_2"/>
    <property type="match status" value="1"/>
</dbReference>
<dbReference type="InterPro" id="IPR017866">
    <property type="entry name" value="Succ-CoA_synthase_bsu_CS"/>
</dbReference>
<dbReference type="Pfam" id="PF00549">
    <property type="entry name" value="Ligase_CoA"/>
    <property type="match status" value="1"/>
</dbReference>
<evidence type="ECO:0000256" key="6">
    <source>
        <dbReference type="ARBA" id="ARBA00022842"/>
    </source>
</evidence>
<evidence type="ECO:0000256" key="4">
    <source>
        <dbReference type="ARBA" id="ARBA00022741"/>
    </source>
</evidence>
<dbReference type="InterPro" id="IPR011761">
    <property type="entry name" value="ATP-grasp"/>
</dbReference>
<comment type="function">
    <text evidence="7">Succinyl-CoA synthetase functions in the citric acid cycle (TCA), coupling the hydrolysis of succinyl-CoA to the synthesis of either ATP or GTP and thus represents the only step of substrate-level phosphorylation in the TCA. The beta subunit provides nucleotide specificity of the enzyme and binds the substrate succinate, while the binding sites for coenzyme A and phosphate are found in the alpha subunit.</text>
</comment>
<dbReference type="GO" id="GO:0000287">
    <property type="term" value="F:magnesium ion binding"/>
    <property type="evidence" value="ECO:0007669"/>
    <property type="project" value="UniProtKB-UniRule"/>
</dbReference>
<dbReference type="KEGG" id="csu:CSUB_C1039"/>
<gene>
    <name evidence="7" type="primary">sucC</name>
    <name evidence="10" type="ORF">CSUB_C1039</name>
    <name evidence="9" type="ORF">HGMM_F28A01C21</name>
</gene>
<dbReference type="SUPFAM" id="SSF52210">
    <property type="entry name" value="Succinyl-CoA synthetase domains"/>
    <property type="match status" value="1"/>
</dbReference>
<dbReference type="InterPro" id="IPR005811">
    <property type="entry name" value="SUCC_ACL_C"/>
</dbReference>
<dbReference type="EMBL" id="BA000048">
    <property type="protein sequence ID" value="BAJ50891.1"/>
    <property type="molecule type" value="Genomic_DNA"/>
</dbReference>
<comment type="caution">
    <text evidence="7">Lacks conserved residue(s) required for the propagation of feature annotation.</text>
</comment>
<dbReference type="EMBL" id="AP011854">
    <property type="protein sequence ID" value="BAJ48108.1"/>
    <property type="molecule type" value="Genomic_DNA"/>
</dbReference>
<comment type="catalytic activity">
    <reaction evidence="7">
        <text>GTP + succinate + CoA = succinyl-CoA + GDP + phosphate</text>
        <dbReference type="Rhea" id="RHEA:22120"/>
        <dbReference type="ChEBI" id="CHEBI:30031"/>
        <dbReference type="ChEBI" id="CHEBI:37565"/>
        <dbReference type="ChEBI" id="CHEBI:43474"/>
        <dbReference type="ChEBI" id="CHEBI:57287"/>
        <dbReference type="ChEBI" id="CHEBI:57292"/>
        <dbReference type="ChEBI" id="CHEBI:58189"/>
    </reaction>
</comment>
<evidence type="ECO:0000313" key="9">
    <source>
        <dbReference type="EMBL" id="BAJ48108.1"/>
    </source>
</evidence>
<dbReference type="FunFam" id="3.30.470.20:FF:000002">
    <property type="entry name" value="Succinate--CoA ligase [ADP-forming] subunit beta"/>
    <property type="match status" value="1"/>
</dbReference>
<keyword evidence="3 7" id="KW-0479">Metal-binding</keyword>
<dbReference type="GO" id="GO:0004775">
    <property type="term" value="F:succinate-CoA ligase (ADP-forming) activity"/>
    <property type="evidence" value="ECO:0007669"/>
    <property type="project" value="UniProtKB-UniRule"/>
</dbReference>
<feature type="binding site" evidence="7">
    <location>
        <position position="192"/>
    </location>
    <ligand>
        <name>Mg(2+)</name>
        <dbReference type="ChEBI" id="CHEBI:18420"/>
    </ligand>
</feature>
<dbReference type="PROSITE" id="PS01217">
    <property type="entry name" value="SUCCINYL_COA_LIG_3"/>
    <property type="match status" value="1"/>
</dbReference>
<evidence type="ECO:0000256" key="3">
    <source>
        <dbReference type="ARBA" id="ARBA00022723"/>
    </source>
</evidence>
<dbReference type="GO" id="GO:0005524">
    <property type="term" value="F:ATP binding"/>
    <property type="evidence" value="ECO:0007669"/>
    <property type="project" value="UniProtKB-UniRule"/>
</dbReference>
<feature type="binding site" evidence="7">
    <location>
        <position position="206"/>
    </location>
    <ligand>
        <name>Mg(2+)</name>
        <dbReference type="ChEBI" id="CHEBI:18420"/>
    </ligand>
</feature>
<dbReference type="GO" id="GO:0006099">
    <property type="term" value="P:tricarboxylic acid cycle"/>
    <property type="evidence" value="ECO:0007669"/>
    <property type="project" value="UniProtKB-UniRule"/>
</dbReference>
<dbReference type="AlphaFoldDB" id="E6N739"/>
<feature type="binding site" evidence="7">
    <location>
        <position position="100"/>
    </location>
    <ligand>
        <name>ATP</name>
        <dbReference type="ChEBI" id="CHEBI:30616"/>
    </ligand>
</feature>
<feature type="binding site" evidence="7">
    <location>
        <begin position="311"/>
        <end position="313"/>
    </location>
    <ligand>
        <name>substrate</name>
        <note>ligand shared with subunit alpha</note>
    </ligand>
</feature>
<evidence type="ECO:0000256" key="1">
    <source>
        <dbReference type="ARBA" id="ARBA00022532"/>
    </source>
</evidence>
<feature type="binding site" evidence="7">
    <location>
        <begin position="53"/>
        <end position="55"/>
    </location>
    <ligand>
        <name>ATP</name>
        <dbReference type="ChEBI" id="CHEBI:30616"/>
    </ligand>
</feature>
<dbReference type="PIRSF" id="PIRSF001554">
    <property type="entry name" value="SucCS_beta"/>
    <property type="match status" value="1"/>
</dbReference>
<reference evidence="9 11" key="1">
    <citation type="journal article" date="2005" name="Environ. Microbiol.">
        <title>Genetic and functional properties of uncultivated thermophilic crenarchaeotes from a subsurface gold mine as revealed by analysis of genome fragments.</title>
        <authorList>
            <person name="Nunoura T."/>
            <person name="Hirayama H."/>
            <person name="Takami H."/>
            <person name="Oida H."/>
            <person name="Nishi S."/>
            <person name="Shimamura S."/>
            <person name="Suzuki Y."/>
            <person name="Inagaki F."/>
            <person name="Takai K."/>
            <person name="Nealson K.H."/>
            <person name="Horikoshi K."/>
        </authorList>
    </citation>
    <scope>NUCLEOTIDE SEQUENCE [LARGE SCALE GENOMIC DNA]</scope>
</reference>
<dbReference type="NCBIfam" id="NF001913">
    <property type="entry name" value="PRK00696.1"/>
    <property type="match status" value="1"/>
</dbReference>
<comment type="subunit">
    <text evidence="7">Heterotetramer of two alpha and two beta subunits.</text>
</comment>
<feature type="binding site" evidence="7">
    <location>
        <position position="254"/>
    </location>
    <ligand>
        <name>substrate</name>
        <note>ligand shared with subunit alpha</note>
    </ligand>
</feature>
<evidence type="ECO:0000256" key="5">
    <source>
        <dbReference type="ARBA" id="ARBA00022840"/>
    </source>
</evidence>